<proteinExistence type="predicted"/>
<evidence type="ECO:0000313" key="2">
    <source>
        <dbReference type="EMBL" id="CAB4599750.1"/>
    </source>
</evidence>
<evidence type="ECO:0000313" key="3">
    <source>
        <dbReference type="EMBL" id="CAB5020842.1"/>
    </source>
</evidence>
<feature type="transmembrane region" description="Helical" evidence="1">
    <location>
        <begin position="6"/>
        <end position="27"/>
    </location>
</feature>
<feature type="transmembrane region" description="Helical" evidence="1">
    <location>
        <begin position="39"/>
        <end position="60"/>
    </location>
</feature>
<keyword evidence="1" id="KW-0812">Transmembrane</keyword>
<sequence>MESLVLLVSVLLAIGLLGGPIALLLSTQARKIKSRPASIAYKSVVATLAALSILTNAMFLIEHIPITLRLLALAALCTGVIAIKRLFFSRSKNS</sequence>
<keyword evidence="1" id="KW-0472">Membrane</keyword>
<protein>
    <submittedName>
        <fullName evidence="2">Unannotated protein</fullName>
    </submittedName>
</protein>
<organism evidence="2">
    <name type="scientific">freshwater metagenome</name>
    <dbReference type="NCBI Taxonomy" id="449393"/>
    <lineage>
        <taxon>unclassified sequences</taxon>
        <taxon>metagenomes</taxon>
        <taxon>ecological metagenomes</taxon>
    </lineage>
</organism>
<dbReference type="EMBL" id="CAFBPI010000072">
    <property type="protein sequence ID" value="CAB5020842.1"/>
    <property type="molecule type" value="Genomic_DNA"/>
</dbReference>
<name>A0A6J6GHM5_9ZZZZ</name>
<dbReference type="EMBL" id="CAEZUD010000093">
    <property type="protein sequence ID" value="CAB4599750.1"/>
    <property type="molecule type" value="Genomic_DNA"/>
</dbReference>
<accession>A0A6J6GHM5</accession>
<reference evidence="2" key="1">
    <citation type="submission" date="2020-05" db="EMBL/GenBank/DDBJ databases">
        <authorList>
            <person name="Chiriac C."/>
            <person name="Salcher M."/>
            <person name="Ghai R."/>
            <person name="Kavagutti S V."/>
        </authorList>
    </citation>
    <scope>NUCLEOTIDE SEQUENCE</scope>
</reference>
<evidence type="ECO:0000256" key="1">
    <source>
        <dbReference type="SAM" id="Phobius"/>
    </source>
</evidence>
<keyword evidence="1" id="KW-1133">Transmembrane helix</keyword>
<gene>
    <name evidence="2" type="ORF">UFOPK1778_01186</name>
    <name evidence="3" type="ORF">UFOPK4095_00999</name>
</gene>
<dbReference type="AlphaFoldDB" id="A0A6J6GHM5"/>
<feature type="transmembrane region" description="Helical" evidence="1">
    <location>
        <begin position="66"/>
        <end position="87"/>
    </location>
</feature>